<comment type="similarity">
    <text evidence="1">Belongs to the phD/YefM antitoxin family.</text>
</comment>
<accession>A0ABN6X570</accession>
<dbReference type="NCBIfam" id="TIGR01552">
    <property type="entry name" value="phd_fam"/>
    <property type="match status" value="1"/>
</dbReference>
<dbReference type="SUPFAM" id="SSF143120">
    <property type="entry name" value="YefM-like"/>
    <property type="match status" value="1"/>
</dbReference>
<keyword evidence="3" id="KW-1185">Reference proteome</keyword>
<dbReference type="InterPro" id="IPR036165">
    <property type="entry name" value="YefM-like_sf"/>
</dbReference>
<dbReference type="Proteomes" id="UP001321543">
    <property type="component" value="Chromosome"/>
</dbReference>
<dbReference type="EMBL" id="AP027728">
    <property type="protein sequence ID" value="BDZ39839.1"/>
    <property type="molecule type" value="Genomic_DNA"/>
</dbReference>
<reference evidence="3" key="1">
    <citation type="journal article" date="2019" name="Int. J. Syst. Evol. Microbiol.">
        <title>The Global Catalogue of Microorganisms (GCM) 10K type strain sequencing project: providing services to taxonomists for standard genome sequencing and annotation.</title>
        <authorList>
            <consortium name="The Broad Institute Genomics Platform"/>
            <consortium name="The Broad Institute Genome Sequencing Center for Infectious Disease"/>
            <person name="Wu L."/>
            <person name="Ma J."/>
        </authorList>
    </citation>
    <scope>NUCLEOTIDE SEQUENCE [LARGE SCALE GENOMIC DNA]</scope>
    <source>
        <strain evidence="3">NBRC 106310</strain>
    </source>
</reference>
<gene>
    <name evidence="2" type="ORF">GCM10025863_24530</name>
</gene>
<evidence type="ECO:0000313" key="2">
    <source>
        <dbReference type="EMBL" id="BDZ39839.1"/>
    </source>
</evidence>
<dbReference type="Gene3D" id="3.40.1620.10">
    <property type="entry name" value="YefM-like domain"/>
    <property type="match status" value="1"/>
</dbReference>
<sequence>MGTQVNMHEAKSQLSALVERVLAGEQVTIARAGTPVVDLVVHRSASPVFGLLKGAYEYDAKAFDDADEEIREMFYGADA</sequence>
<proteinExistence type="inferred from homology"/>
<evidence type="ECO:0008006" key="4">
    <source>
        <dbReference type="Google" id="ProtNLM"/>
    </source>
</evidence>
<dbReference type="RefSeq" id="WP_286300257.1">
    <property type="nucleotide sequence ID" value="NZ_AP027728.1"/>
</dbReference>
<organism evidence="2 3">
    <name type="scientific">Microbacterium suwonense</name>
    <dbReference type="NCBI Taxonomy" id="683047"/>
    <lineage>
        <taxon>Bacteria</taxon>
        <taxon>Bacillati</taxon>
        <taxon>Actinomycetota</taxon>
        <taxon>Actinomycetes</taxon>
        <taxon>Micrococcales</taxon>
        <taxon>Microbacteriaceae</taxon>
        <taxon>Microbacterium</taxon>
    </lineage>
</organism>
<evidence type="ECO:0000256" key="1">
    <source>
        <dbReference type="ARBA" id="ARBA00009981"/>
    </source>
</evidence>
<name>A0ABN6X570_9MICO</name>
<evidence type="ECO:0000313" key="3">
    <source>
        <dbReference type="Proteomes" id="UP001321543"/>
    </source>
</evidence>
<protein>
    <recommendedName>
        <fullName evidence="4">Antitoxin</fullName>
    </recommendedName>
</protein>